<evidence type="ECO:0000313" key="4">
    <source>
        <dbReference type="EMBL" id="ERK04098.1"/>
    </source>
</evidence>
<feature type="transmembrane region" description="Helical" evidence="1">
    <location>
        <begin position="165"/>
        <end position="184"/>
    </location>
</feature>
<feature type="domain" description="DUF112" evidence="2">
    <location>
        <begin position="16"/>
        <end position="437"/>
    </location>
</feature>
<comment type="caution">
    <text evidence="3">The sequence shown here is derived from an EMBL/GenBank/DDBJ whole genome shotgun (WGS) entry which is preliminary data.</text>
</comment>
<dbReference type="PANTHER" id="PTHR35342">
    <property type="entry name" value="TRICARBOXYLIC TRANSPORT PROTEIN"/>
    <property type="match status" value="1"/>
</dbReference>
<dbReference type="OrthoDB" id="359531at2"/>
<keyword evidence="1" id="KW-0472">Membrane</keyword>
<dbReference type="PATRIC" id="fig|1125725.3.peg.1690"/>
<evidence type="ECO:0000256" key="1">
    <source>
        <dbReference type="SAM" id="Phobius"/>
    </source>
</evidence>
<feature type="transmembrane region" description="Helical" evidence="1">
    <location>
        <begin position="257"/>
        <end position="281"/>
    </location>
</feature>
<feature type="transmembrane region" description="Helical" evidence="1">
    <location>
        <begin position="105"/>
        <end position="131"/>
    </location>
</feature>
<feature type="transmembrane region" description="Helical" evidence="1">
    <location>
        <begin position="16"/>
        <end position="49"/>
    </location>
</feature>
<evidence type="ECO:0000313" key="6">
    <source>
        <dbReference type="Proteomes" id="UP000016646"/>
    </source>
</evidence>
<dbReference type="RefSeq" id="WP_021330728.1">
    <property type="nucleotide sequence ID" value="NZ_AUZJ01000043.1"/>
</dbReference>
<dbReference type="PANTHER" id="PTHR35342:SF5">
    <property type="entry name" value="TRICARBOXYLIC TRANSPORT PROTEIN"/>
    <property type="match status" value="1"/>
</dbReference>
<feature type="transmembrane region" description="Helical" evidence="1">
    <location>
        <begin position="329"/>
        <end position="347"/>
    </location>
</feature>
<reference evidence="5 6" key="1">
    <citation type="submission" date="2013-08" db="EMBL/GenBank/DDBJ databases">
        <authorList>
            <person name="Durkin A.S."/>
            <person name="Haft D.R."/>
            <person name="McCorrison J."/>
            <person name="Torralba M."/>
            <person name="Gillis M."/>
            <person name="Haft D.H."/>
            <person name="Methe B."/>
            <person name="Sutton G."/>
            <person name="Nelson K.E."/>
        </authorList>
    </citation>
    <scope>NUCLEOTIDE SEQUENCE [LARGE SCALE GENOMIC DNA]</scope>
    <source>
        <strain evidence="4 6">ATCC 35536</strain>
        <strain evidence="3 5">VPI DR56BR1116</strain>
    </source>
</reference>
<evidence type="ECO:0000313" key="3">
    <source>
        <dbReference type="EMBL" id="ERF60329.1"/>
    </source>
</evidence>
<dbReference type="EMBL" id="AVQI01000028">
    <property type="protein sequence ID" value="ERK04098.1"/>
    <property type="molecule type" value="Genomic_DNA"/>
</dbReference>
<keyword evidence="1" id="KW-0812">Transmembrane</keyword>
<feature type="transmembrane region" description="Helical" evidence="1">
    <location>
        <begin position="61"/>
        <end position="80"/>
    </location>
</feature>
<accession>U2LI36</accession>
<name>U2LI36_TRESO</name>
<dbReference type="EMBL" id="AUZJ01000043">
    <property type="protein sequence ID" value="ERF60329.1"/>
    <property type="molecule type" value="Genomic_DNA"/>
</dbReference>
<feature type="transmembrane region" description="Helical" evidence="1">
    <location>
        <begin position="409"/>
        <end position="425"/>
    </location>
</feature>
<protein>
    <submittedName>
        <fullName evidence="3">Tripartite tricarboxylate transporter TctA family protein</fullName>
    </submittedName>
</protein>
<dbReference type="PRINTS" id="PR00173">
    <property type="entry name" value="EDTRNSPORT"/>
</dbReference>
<sequence>MLLSGLSVIFNNPLSLIWVFIGVIVGIIFGAIPGLSATMAIAIFLPITYSLTTTEGMGTMMGLYIGGISGGLISAILLNIPGTPSSVATCFDGRPLALKGQADKALGVGILFSFVGTLIGIVALIFISPVLASLAIKFGPQEYFAVALFSVVLIVVLSSENMIKGLMTGVLGLILSTVGMDPVVGMPRFTLGTITLKSGFNILTVLVGLYAISEVLNTCTDSTLQQPLDIPKVKMRGFGITMTEFIRQLGNAFRSAMIGLGIGILPGIGGGTSNLIAYTVAKSQSKTPEKFGKGEISGLVASETANNATIGGAMIPLLTLGIPGDTTTAMVLGGLMIHGIIPGPLIFETHGNLMYAIFIFMLIASFLMLIVETLGIRAFVKVLTVPKNILMPLIVVLCVIGAFGTNNRIFDVGAIIFFGIIGYFLNKLDFPLPPLVLGFILGGTLEMNLRRGLSMTNDRFLPFLLRPISGIFILLTFLFLVFSIYKQIKRSNK</sequence>
<keyword evidence="1" id="KW-1133">Transmembrane helix</keyword>
<dbReference type="InterPro" id="IPR002823">
    <property type="entry name" value="DUF112_TM"/>
</dbReference>
<dbReference type="STRING" id="1125725.HMPREF1325_2517"/>
<evidence type="ECO:0000313" key="5">
    <source>
        <dbReference type="Proteomes" id="UP000016412"/>
    </source>
</evidence>
<dbReference type="AlphaFoldDB" id="U2LI36"/>
<dbReference type="Proteomes" id="UP000016646">
    <property type="component" value="Unassembled WGS sequence"/>
</dbReference>
<dbReference type="eggNOG" id="COG3333">
    <property type="taxonomic scope" value="Bacteria"/>
</dbReference>
<feature type="transmembrane region" description="Helical" evidence="1">
    <location>
        <begin position="383"/>
        <end position="403"/>
    </location>
</feature>
<feature type="transmembrane region" description="Helical" evidence="1">
    <location>
        <begin position="353"/>
        <end position="371"/>
    </location>
</feature>
<evidence type="ECO:0000259" key="2">
    <source>
        <dbReference type="Pfam" id="PF01970"/>
    </source>
</evidence>
<keyword evidence="6" id="KW-1185">Reference proteome</keyword>
<dbReference type="Proteomes" id="UP000016412">
    <property type="component" value="Unassembled WGS sequence"/>
</dbReference>
<feature type="transmembrane region" description="Helical" evidence="1">
    <location>
        <begin position="464"/>
        <end position="485"/>
    </location>
</feature>
<feature type="transmembrane region" description="Helical" evidence="1">
    <location>
        <begin position="191"/>
        <end position="212"/>
    </location>
</feature>
<feature type="transmembrane region" description="Helical" evidence="1">
    <location>
        <begin position="143"/>
        <end position="159"/>
    </location>
</feature>
<organism evidence="3 5">
    <name type="scientific">Treponema socranskii subsp. socranskii VPI DR56BR1116 = ATCC 35536</name>
    <dbReference type="NCBI Taxonomy" id="1125725"/>
    <lineage>
        <taxon>Bacteria</taxon>
        <taxon>Pseudomonadati</taxon>
        <taxon>Spirochaetota</taxon>
        <taxon>Spirochaetia</taxon>
        <taxon>Spirochaetales</taxon>
        <taxon>Treponemataceae</taxon>
        <taxon>Treponema</taxon>
    </lineage>
</organism>
<gene>
    <name evidence="4" type="ORF">HMPREF0860_1505</name>
    <name evidence="3" type="ORF">HMPREF1325_2517</name>
</gene>
<dbReference type="Pfam" id="PF01970">
    <property type="entry name" value="TctA"/>
    <property type="match status" value="1"/>
</dbReference>
<proteinExistence type="predicted"/>